<dbReference type="Proteomes" id="UP000612362">
    <property type="component" value="Unassembled WGS sequence"/>
</dbReference>
<organism evidence="2 3">
    <name type="scientific">Ktedonospora formicarum</name>
    <dbReference type="NCBI Taxonomy" id="2778364"/>
    <lineage>
        <taxon>Bacteria</taxon>
        <taxon>Bacillati</taxon>
        <taxon>Chloroflexota</taxon>
        <taxon>Ktedonobacteria</taxon>
        <taxon>Ktedonobacterales</taxon>
        <taxon>Ktedonobacteraceae</taxon>
        <taxon>Ktedonospora</taxon>
    </lineage>
</organism>
<dbReference type="EMBL" id="BNJF01000004">
    <property type="protein sequence ID" value="GHO49186.1"/>
    <property type="molecule type" value="Genomic_DNA"/>
</dbReference>
<feature type="transmembrane region" description="Helical" evidence="1">
    <location>
        <begin position="57"/>
        <end position="77"/>
    </location>
</feature>
<proteinExistence type="predicted"/>
<dbReference type="Pfam" id="PF04956">
    <property type="entry name" value="TrbC"/>
    <property type="match status" value="1"/>
</dbReference>
<name>A0A8J3I828_9CHLR</name>
<dbReference type="RefSeq" id="WP_220198294.1">
    <property type="nucleotide sequence ID" value="NZ_BNJF01000004.1"/>
</dbReference>
<feature type="transmembrane region" description="Helical" evidence="1">
    <location>
        <begin position="27"/>
        <end position="45"/>
    </location>
</feature>
<dbReference type="InterPro" id="IPR007039">
    <property type="entry name" value="TrbC/VirB2"/>
</dbReference>
<evidence type="ECO:0000313" key="2">
    <source>
        <dbReference type="EMBL" id="GHO49186.1"/>
    </source>
</evidence>
<keyword evidence="1" id="KW-0812">Transmembrane</keyword>
<reference evidence="2" key="1">
    <citation type="submission" date="2020-10" db="EMBL/GenBank/DDBJ databases">
        <title>Taxonomic study of unclassified bacteria belonging to the class Ktedonobacteria.</title>
        <authorList>
            <person name="Yabe S."/>
            <person name="Wang C.M."/>
            <person name="Zheng Y."/>
            <person name="Sakai Y."/>
            <person name="Cavaletti L."/>
            <person name="Monciardini P."/>
            <person name="Donadio S."/>
        </authorList>
    </citation>
    <scope>NUCLEOTIDE SEQUENCE</scope>
    <source>
        <strain evidence="2">SOSP1-1</strain>
    </source>
</reference>
<gene>
    <name evidence="2" type="ORF">KSX_73490</name>
</gene>
<keyword evidence="1" id="KW-1133">Transmembrane helix</keyword>
<sequence length="87" mass="9227">MLLLVSSLVLGASIGSAFSNLTTLITSYLIPVVAFALAVLGYMYITSLDDYQRAAHIKRAIGMVIVGAIIVVIATTISTELVNNIKK</sequence>
<dbReference type="AlphaFoldDB" id="A0A8J3I828"/>
<evidence type="ECO:0000313" key="3">
    <source>
        <dbReference type="Proteomes" id="UP000612362"/>
    </source>
</evidence>
<keyword evidence="1" id="KW-0472">Membrane</keyword>
<keyword evidence="3" id="KW-1185">Reference proteome</keyword>
<protein>
    <submittedName>
        <fullName evidence="2">Uncharacterized protein</fullName>
    </submittedName>
</protein>
<accession>A0A8J3I828</accession>
<evidence type="ECO:0000256" key="1">
    <source>
        <dbReference type="SAM" id="Phobius"/>
    </source>
</evidence>
<comment type="caution">
    <text evidence="2">The sequence shown here is derived from an EMBL/GenBank/DDBJ whole genome shotgun (WGS) entry which is preliminary data.</text>
</comment>